<proteinExistence type="predicted"/>
<reference evidence="2" key="1">
    <citation type="journal article" date="2023" name="G3 (Bethesda)">
        <title>Whole genome assemblies of Zophobas morio and Tenebrio molitor.</title>
        <authorList>
            <person name="Kaur S."/>
            <person name="Stinson S.A."/>
            <person name="diCenzo G.C."/>
        </authorList>
    </citation>
    <scope>NUCLEOTIDE SEQUENCE</scope>
    <source>
        <strain evidence="2">QUZm001</strain>
    </source>
</reference>
<accession>A0AA38IRF1</accession>
<evidence type="ECO:0000313" key="3">
    <source>
        <dbReference type="Proteomes" id="UP001168821"/>
    </source>
</evidence>
<evidence type="ECO:0000313" key="2">
    <source>
        <dbReference type="EMBL" id="KAJ3660565.1"/>
    </source>
</evidence>
<dbReference type="AlphaFoldDB" id="A0AA38IRF1"/>
<dbReference type="Proteomes" id="UP001168821">
    <property type="component" value="Unassembled WGS sequence"/>
</dbReference>
<protein>
    <submittedName>
        <fullName evidence="2">Uncharacterized protein</fullName>
    </submittedName>
</protein>
<feature type="region of interest" description="Disordered" evidence="1">
    <location>
        <begin position="1"/>
        <end position="23"/>
    </location>
</feature>
<gene>
    <name evidence="2" type="ORF">Zmor_005007</name>
</gene>
<keyword evidence="3" id="KW-1185">Reference proteome</keyword>
<dbReference type="EMBL" id="JALNTZ010000002">
    <property type="protein sequence ID" value="KAJ3660565.1"/>
    <property type="molecule type" value="Genomic_DNA"/>
</dbReference>
<feature type="compositionally biased region" description="Polar residues" evidence="1">
    <location>
        <begin position="9"/>
        <end position="23"/>
    </location>
</feature>
<evidence type="ECO:0000256" key="1">
    <source>
        <dbReference type="SAM" id="MobiDB-lite"/>
    </source>
</evidence>
<organism evidence="2 3">
    <name type="scientific">Zophobas morio</name>
    <dbReference type="NCBI Taxonomy" id="2755281"/>
    <lineage>
        <taxon>Eukaryota</taxon>
        <taxon>Metazoa</taxon>
        <taxon>Ecdysozoa</taxon>
        <taxon>Arthropoda</taxon>
        <taxon>Hexapoda</taxon>
        <taxon>Insecta</taxon>
        <taxon>Pterygota</taxon>
        <taxon>Neoptera</taxon>
        <taxon>Endopterygota</taxon>
        <taxon>Coleoptera</taxon>
        <taxon>Polyphaga</taxon>
        <taxon>Cucujiformia</taxon>
        <taxon>Tenebrionidae</taxon>
        <taxon>Zophobas</taxon>
    </lineage>
</organism>
<comment type="caution">
    <text evidence="2">The sequence shown here is derived from an EMBL/GenBank/DDBJ whole genome shotgun (WGS) entry which is preliminary data.</text>
</comment>
<name>A0AA38IRF1_9CUCU</name>
<sequence length="133" mass="15946">MSCPGRPLVSNQRTSPKANQQYYSKDQKLTSTKTCRQRFLQTKRHTTHYFLFCDINVSPFVFSARFRYYDSSRRVHTRKKKKLIVSSVRYAFGIWDLRRNPKLVRLQILLPLINLHAHWTREKRIFSDDADSH</sequence>